<dbReference type="AlphaFoldDB" id="A0A5C7AYK9"/>
<dbReference type="Pfam" id="PF20113">
    <property type="entry name" value="DUF6503"/>
    <property type="match status" value="1"/>
</dbReference>
<organism evidence="2 3">
    <name type="scientific">Seonamhaeicola algicola</name>
    <dbReference type="NCBI Taxonomy" id="1719036"/>
    <lineage>
        <taxon>Bacteria</taxon>
        <taxon>Pseudomonadati</taxon>
        <taxon>Bacteroidota</taxon>
        <taxon>Flavobacteriia</taxon>
        <taxon>Flavobacteriales</taxon>
        <taxon>Flavobacteriaceae</taxon>
    </lineage>
</organism>
<dbReference type="OrthoDB" id="1489248at2"/>
<keyword evidence="1" id="KW-0732">Signal</keyword>
<dbReference type="EMBL" id="VOSC01000012">
    <property type="protein sequence ID" value="TXE12743.1"/>
    <property type="molecule type" value="Genomic_DNA"/>
</dbReference>
<gene>
    <name evidence="2" type="ORF">FUA26_02800</name>
</gene>
<reference evidence="3" key="1">
    <citation type="submission" date="2019-08" db="EMBL/GenBank/DDBJ databases">
        <title>Seonamhaeicola sediminis sp. nov., isolated from marine sediment.</title>
        <authorList>
            <person name="Cao W.R."/>
        </authorList>
    </citation>
    <scope>NUCLEOTIDE SEQUENCE [LARGE SCALE GENOMIC DNA]</scope>
    <source>
        <strain evidence="3">Gy8</strain>
    </source>
</reference>
<feature type="signal peptide" evidence="1">
    <location>
        <begin position="1"/>
        <end position="24"/>
    </location>
</feature>
<name>A0A5C7AYK9_9FLAO</name>
<accession>A0A5C7AYK9</accession>
<dbReference type="InterPro" id="IPR045444">
    <property type="entry name" value="DUF6503"/>
</dbReference>
<comment type="caution">
    <text evidence="2">The sequence shown here is derived from an EMBL/GenBank/DDBJ whole genome shotgun (WGS) entry which is preliminary data.</text>
</comment>
<feature type="chain" id="PRO_5023033635" description="Aspartyl-tRNA synthetase" evidence="1">
    <location>
        <begin position="25"/>
        <end position="239"/>
    </location>
</feature>
<protein>
    <recommendedName>
        <fullName evidence="4">Aspartyl-tRNA synthetase</fullName>
    </recommendedName>
</protein>
<evidence type="ECO:0000256" key="1">
    <source>
        <dbReference type="SAM" id="SignalP"/>
    </source>
</evidence>
<dbReference type="Proteomes" id="UP000321790">
    <property type="component" value="Unassembled WGS sequence"/>
</dbReference>
<evidence type="ECO:0008006" key="4">
    <source>
        <dbReference type="Google" id="ProtNLM"/>
    </source>
</evidence>
<evidence type="ECO:0000313" key="2">
    <source>
        <dbReference type="EMBL" id="TXE12743.1"/>
    </source>
</evidence>
<evidence type="ECO:0000313" key="3">
    <source>
        <dbReference type="Proteomes" id="UP000321790"/>
    </source>
</evidence>
<dbReference type="RefSeq" id="WP_147131279.1">
    <property type="nucleotide sequence ID" value="NZ_VOSC01000012.1"/>
</dbReference>
<sequence length="239" mass="27781">MKFYLLLFSCLCALNNAISQQITATELLEKSIAFHDPQNKWPTFKGNFVITMETPNKSPRVSAVLIDLEKEYFQVTATKDTITTRFTIDKNNCSFALNNSENISEENMKKHNLNCERATLYKNYYTYLYGLPMKLKDPGTNINPTVEKKQFKGKTYLVLKANYDKTVGTDVWHFYFNPKTYAMEAYQFYKTNNDGTVKKDSGEYILLTDLKTINGVKMPKNRAWYYNKNNKLLGTDILY</sequence>
<keyword evidence="3" id="KW-1185">Reference proteome</keyword>
<proteinExistence type="predicted"/>